<dbReference type="EMBL" id="JAHQIW010005873">
    <property type="protein sequence ID" value="KAJ1367374.1"/>
    <property type="molecule type" value="Genomic_DNA"/>
</dbReference>
<evidence type="ECO:0000313" key="1">
    <source>
        <dbReference type="EMBL" id="KAJ1367374.1"/>
    </source>
</evidence>
<reference evidence="1" key="1">
    <citation type="submission" date="2021-06" db="EMBL/GenBank/DDBJ databases">
        <title>Parelaphostrongylus tenuis whole genome reference sequence.</title>
        <authorList>
            <person name="Garwood T.J."/>
            <person name="Larsen P.A."/>
            <person name="Fountain-Jones N.M."/>
            <person name="Garbe J.R."/>
            <person name="Macchietto M.G."/>
            <person name="Kania S.A."/>
            <person name="Gerhold R.W."/>
            <person name="Richards J.E."/>
            <person name="Wolf T.M."/>
        </authorList>
    </citation>
    <scope>NUCLEOTIDE SEQUENCE</scope>
    <source>
        <strain evidence="1">MNPRO001-30</strain>
        <tissue evidence="1">Meninges</tissue>
    </source>
</reference>
<dbReference type="Proteomes" id="UP001196413">
    <property type="component" value="Unassembled WGS sequence"/>
</dbReference>
<proteinExistence type="predicted"/>
<organism evidence="1 2">
    <name type="scientific">Parelaphostrongylus tenuis</name>
    <name type="common">Meningeal worm</name>
    <dbReference type="NCBI Taxonomy" id="148309"/>
    <lineage>
        <taxon>Eukaryota</taxon>
        <taxon>Metazoa</taxon>
        <taxon>Ecdysozoa</taxon>
        <taxon>Nematoda</taxon>
        <taxon>Chromadorea</taxon>
        <taxon>Rhabditida</taxon>
        <taxon>Rhabditina</taxon>
        <taxon>Rhabditomorpha</taxon>
        <taxon>Strongyloidea</taxon>
        <taxon>Metastrongylidae</taxon>
        <taxon>Parelaphostrongylus</taxon>
    </lineage>
</organism>
<dbReference type="AlphaFoldDB" id="A0AAD5R0T9"/>
<keyword evidence="2" id="KW-1185">Reference proteome</keyword>
<comment type="caution">
    <text evidence="1">The sequence shown here is derived from an EMBL/GenBank/DDBJ whole genome shotgun (WGS) entry which is preliminary data.</text>
</comment>
<evidence type="ECO:0000313" key="2">
    <source>
        <dbReference type="Proteomes" id="UP001196413"/>
    </source>
</evidence>
<name>A0AAD5R0T9_PARTN</name>
<sequence length="126" mass="14217">MWQNFLLERFKATILLIEKNWTCSKRARISSATPNAGSTSCGILSRCHEMLKMLMDDVRDAPAPSHIPQDHLIEVVQSRPPTCLQPTGFSRDSLVELANRQSLVNYHLVLHHYHLAIAAAVQVMDL</sequence>
<gene>
    <name evidence="1" type="ORF">KIN20_028274</name>
</gene>
<accession>A0AAD5R0T9</accession>
<protein>
    <submittedName>
        <fullName evidence="1">Uncharacterized protein</fullName>
    </submittedName>
</protein>